<protein>
    <submittedName>
        <fullName evidence="2">Uncharacterized protein</fullName>
    </submittedName>
</protein>
<feature type="transmembrane region" description="Helical" evidence="1">
    <location>
        <begin position="24"/>
        <end position="42"/>
    </location>
</feature>
<dbReference type="AlphaFoldDB" id="A0A251TE25"/>
<accession>A0A251TE25</accession>
<dbReference type="InParanoid" id="A0A251TE25"/>
<keyword evidence="3" id="KW-1185">Reference proteome</keyword>
<proteinExistence type="predicted"/>
<keyword evidence="1" id="KW-1133">Transmembrane helix</keyword>
<dbReference type="EMBL" id="CM007900">
    <property type="protein sequence ID" value="OTG09417.1"/>
    <property type="molecule type" value="Genomic_DNA"/>
</dbReference>
<keyword evidence="1" id="KW-0472">Membrane</keyword>
<organism evidence="2 3">
    <name type="scientific">Helianthus annuus</name>
    <name type="common">Common sunflower</name>
    <dbReference type="NCBI Taxonomy" id="4232"/>
    <lineage>
        <taxon>Eukaryota</taxon>
        <taxon>Viridiplantae</taxon>
        <taxon>Streptophyta</taxon>
        <taxon>Embryophyta</taxon>
        <taxon>Tracheophyta</taxon>
        <taxon>Spermatophyta</taxon>
        <taxon>Magnoliopsida</taxon>
        <taxon>eudicotyledons</taxon>
        <taxon>Gunneridae</taxon>
        <taxon>Pentapetalae</taxon>
        <taxon>asterids</taxon>
        <taxon>campanulids</taxon>
        <taxon>Asterales</taxon>
        <taxon>Asteraceae</taxon>
        <taxon>Asteroideae</taxon>
        <taxon>Heliantheae alliance</taxon>
        <taxon>Heliantheae</taxon>
        <taxon>Helianthus</taxon>
    </lineage>
</organism>
<sequence length="97" mass="10757">MYMGRFMEIGESNRWLMDISCSEILVIVLYSGSALLGIILIGSSQRAKQSIEGICSNLWFRAIHDMDFGVGQSIAALSYNLFSLCLRSIHGAYSSLQ</sequence>
<dbReference type="Proteomes" id="UP000215914">
    <property type="component" value="Chromosome 11"/>
</dbReference>
<evidence type="ECO:0000313" key="2">
    <source>
        <dbReference type="EMBL" id="OTG09417.1"/>
    </source>
</evidence>
<evidence type="ECO:0000313" key="3">
    <source>
        <dbReference type="Proteomes" id="UP000215914"/>
    </source>
</evidence>
<name>A0A251TE25_HELAN</name>
<reference evidence="3" key="1">
    <citation type="journal article" date="2017" name="Nature">
        <title>The sunflower genome provides insights into oil metabolism, flowering and Asterid evolution.</title>
        <authorList>
            <person name="Badouin H."/>
            <person name="Gouzy J."/>
            <person name="Grassa C.J."/>
            <person name="Murat F."/>
            <person name="Staton S.E."/>
            <person name="Cottret L."/>
            <person name="Lelandais-Briere C."/>
            <person name="Owens G.L."/>
            <person name="Carrere S."/>
            <person name="Mayjonade B."/>
            <person name="Legrand L."/>
            <person name="Gill N."/>
            <person name="Kane N.C."/>
            <person name="Bowers J.E."/>
            <person name="Hubner S."/>
            <person name="Bellec A."/>
            <person name="Berard A."/>
            <person name="Berges H."/>
            <person name="Blanchet N."/>
            <person name="Boniface M.C."/>
            <person name="Brunel D."/>
            <person name="Catrice O."/>
            <person name="Chaidir N."/>
            <person name="Claudel C."/>
            <person name="Donnadieu C."/>
            <person name="Faraut T."/>
            <person name="Fievet G."/>
            <person name="Helmstetter N."/>
            <person name="King M."/>
            <person name="Knapp S.J."/>
            <person name="Lai Z."/>
            <person name="Le Paslier M.C."/>
            <person name="Lippi Y."/>
            <person name="Lorenzon L."/>
            <person name="Mandel J.R."/>
            <person name="Marage G."/>
            <person name="Marchand G."/>
            <person name="Marquand E."/>
            <person name="Bret-Mestries E."/>
            <person name="Morien E."/>
            <person name="Nambeesan S."/>
            <person name="Nguyen T."/>
            <person name="Pegot-Espagnet P."/>
            <person name="Pouilly N."/>
            <person name="Raftis F."/>
            <person name="Sallet E."/>
            <person name="Schiex T."/>
            <person name="Thomas J."/>
            <person name="Vandecasteele C."/>
            <person name="Vares D."/>
            <person name="Vear F."/>
            <person name="Vautrin S."/>
            <person name="Crespi M."/>
            <person name="Mangin B."/>
            <person name="Burke J.M."/>
            <person name="Salse J."/>
            <person name="Munos S."/>
            <person name="Vincourt P."/>
            <person name="Rieseberg L.H."/>
            <person name="Langlade N.B."/>
        </authorList>
    </citation>
    <scope>NUCLEOTIDE SEQUENCE [LARGE SCALE GENOMIC DNA]</scope>
    <source>
        <strain evidence="3">cv. SF193</strain>
    </source>
</reference>
<evidence type="ECO:0000256" key="1">
    <source>
        <dbReference type="SAM" id="Phobius"/>
    </source>
</evidence>
<gene>
    <name evidence="2" type="ORF">HannXRQ_Chr11g0352681</name>
</gene>
<keyword evidence="1" id="KW-0812">Transmembrane</keyword>